<accession>A0ABQ6VCG9</accession>
<comment type="caution">
    <text evidence="2">The sequence shown here is derived from an EMBL/GenBank/DDBJ whole genome shotgun (WGS) entry which is preliminary data.</text>
</comment>
<evidence type="ECO:0000259" key="1">
    <source>
        <dbReference type="Pfam" id="PF13173"/>
    </source>
</evidence>
<dbReference type="EMBL" id="WBZJ01000003">
    <property type="protein sequence ID" value="KAB3519911.1"/>
    <property type="molecule type" value="Genomic_DNA"/>
</dbReference>
<dbReference type="RefSeq" id="WP_151844674.1">
    <property type="nucleotide sequence ID" value="NZ_WBZJ01000003.1"/>
</dbReference>
<protein>
    <submittedName>
        <fullName evidence="2">AAA family ATPase</fullName>
    </submittedName>
</protein>
<name>A0ABQ6VCG9_9CORY</name>
<dbReference type="InterPro" id="IPR027417">
    <property type="entry name" value="P-loop_NTPase"/>
</dbReference>
<keyword evidence="3" id="KW-1185">Reference proteome</keyword>
<dbReference type="InterPro" id="IPR041682">
    <property type="entry name" value="AAA_14"/>
</dbReference>
<dbReference type="PANTHER" id="PTHR34301">
    <property type="entry name" value="DNA-BINDING PROTEIN-RELATED"/>
    <property type="match status" value="1"/>
</dbReference>
<gene>
    <name evidence="2" type="ORF">F8377_08380</name>
</gene>
<organism evidence="2 3">
    <name type="scientific">Corynebacterium zhongnanshanii</name>
    <dbReference type="NCBI Taxonomy" id="2768834"/>
    <lineage>
        <taxon>Bacteria</taxon>
        <taxon>Bacillati</taxon>
        <taxon>Actinomycetota</taxon>
        <taxon>Actinomycetes</taxon>
        <taxon>Mycobacteriales</taxon>
        <taxon>Corynebacteriaceae</taxon>
        <taxon>Corynebacterium</taxon>
    </lineage>
</organism>
<dbReference type="Pfam" id="PF13173">
    <property type="entry name" value="AAA_14"/>
    <property type="match status" value="1"/>
</dbReference>
<dbReference type="SUPFAM" id="SSF52540">
    <property type="entry name" value="P-loop containing nucleoside triphosphate hydrolases"/>
    <property type="match status" value="1"/>
</dbReference>
<evidence type="ECO:0000313" key="2">
    <source>
        <dbReference type="EMBL" id="KAB3519911.1"/>
    </source>
</evidence>
<dbReference type="Proteomes" id="UP000436181">
    <property type="component" value="Unassembled WGS sequence"/>
</dbReference>
<sequence length="348" mass="37887">MTTNPFRPTFGISPRVWRGRGLVLHDFEQAIAGEPGSPARALVIDGARGIGKTALVNELVDIAQSAGWVSLRTQSLQPTATLELRLRELIQELEPHGTGVLITIDEVQDANPADLAEIAGAYQMLLQDEKHIALIVTGLSEGVQRLLSLPGTTFMRRAQRFTLGGLTRDDAEYVLRETCSGSGIEFTDDAAVKAALLSRGYPYLVQLVGFLAWKRAHSHGQHVINTEAVDAIRADAIQTLGEQVHEPSIKGLPARQKEFLQCMAATAQATVPATGQATAQGDMSDAAERAEISEIAACMGRAVTSMSDLRQRLIDKELIEPVDRGLLEFTLPYLGEYLRNQPSRRRVS</sequence>
<proteinExistence type="predicted"/>
<evidence type="ECO:0000313" key="3">
    <source>
        <dbReference type="Proteomes" id="UP000436181"/>
    </source>
</evidence>
<dbReference type="PANTHER" id="PTHR34301:SF8">
    <property type="entry name" value="ATPASE DOMAIN-CONTAINING PROTEIN"/>
    <property type="match status" value="1"/>
</dbReference>
<feature type="domain" description="AAA" evidence="1">
    <location>
        <begin position="40"/>
        <end position="142"/>
    </location>
</feature>
<reference evidence="2 3" key="1">
    <citation type="submission" date="2019-10" db="EMBL/GenBank/DDBJ databases">
        <title>Corynebacterium sp novel species isolated from the respiratory tract of Marmot.</title>
        <authorList>
            <person name="Zhang G."/>
        </authorList>
    </citation>
    <scope>NUCLEOTIDE SEQUENCE [LARGE SCALE GENOMIC DNA]</scope>
    <source>
        <strain evidence="2 3">336</strain>
    </source>
</reference>
<dbReference type="Gene3D" id="3.40.50.300">
    <property type="entry name" value="P-loop containing nucleotide triphosphate hydrolases"/>
    <property type="match status" value="1"/>
</dbReference>